<protein>
    <submittedName>
        <fullName evidence="1">Uncharacterized protein</fullName>
    </submittedName>
</protein>
<accession>A0AAU7DVR7</accession>
<gene>
    <name evidence="1" type="ORF">V5R04_01545</name>
</gene>
<proteinExistence type="predicted"/>
<dbReference type="AlphaFoldDB" id="A0AAU7DVR7"/>
<evidence type="ECO:0000313" key="1">
    <source>
        <dbReference type="EMBL" id="XBH21938.1"/>
    </source>
</evidence>
<sequence>MPTSFTWNENTLTQHVDLSNPNISFPVVADPAWTYSYKFPTGSKNSQQARALLKKCFNCYFPVTGAPKAFPTAGQKLPLKVGVLNFECTFDKEVYNSLHMWIGFKFKATKNHIDQLGSYVNFTFQPVGGANHLLISAYVVNISFVVNNAFYRSGAIQKWTEFANKIKNG</sequence>
<organism evidence="1">
    <name type="scientific">Jonesiaceae bacterium BS-20</name>
    <dbReference type="NCBI Taxonomy" id="3120821"/>
    <lineage>
        <taxon>Bacteria</taxon>
        <taxon>Bacillati</taxon>
        <taxon>Actinomycetota</taxon>
        <taxon>Actinomycetes</taxon>
        <taxon>Micrococcales</taxon>
        <taxon>Jonesiaceae</taxon>
    </lineage>
</organism>
<dbReference type="EMBL" id="CP146203">
    <property type="protein sequence ID" value="XBH21938.1"/>
    <property type="molecule type" value="Genomic_DNA"/>
</dbReference>
<name>A0AAU7DVR7_9MICO</name>
<reference evidence="1" key="1">
    <citation type="submission" date="2024-02" db="EMBL/GenBank/DDBJ databases">
        <title>Tomenella chthoni gen. nov. sp. nov., a member of the family Jonesiaceae isolated from bat guano.</title>
        <authorList>
            <person name="Miller S.L."/>
            <person name="King J."/>
            <person name="Sankaranarayanan K."/>
            <person name="Lawson P.A."/>
        </authorList>
    </citation>
    <scope>NUCLEOTIDE SEQUENCE</scope>
    <source>
        <strain evidence="1">BS-20</strain>
    </source>
</reference>